<dbReference type="Proteomes" id="UP000002357">
    <property type="component" value="Plasmid pSCL4"/>
</dbReference>
<protein>
    <submittedName>
        <fullName evidence="2">Uncharacterized protein</fullName>
    </submittedName>
</protein>
<sequence length="230" mass="24790">MIAEGADGTVPGIRSLTGRETSDTAPHFSGDSMRRSRTTSLKLSTAAATLALLTSGIAFAAPASATTATATPAPARAWPEQCKSDGVNSRQVDLPGTRPTTWITGKNCVQLHQPQAPAWVSGRTAIDWDTMEEPITDRSKRFTSFKVTTRLESRPSQTGTDTVQSSRTCDFTANLNADFSGMNLYCYALPVDNPVDTILWWSTDATIVYDLEGDTQGPITWELEGSPQQV</sequence>
<geneLocation type="plasmid" evidence="2 3">
    <name>pSCL4</name>
</geneLocation>
<feature type="region of interest" description="Disordered" evidence="1">
    <location>
        <begin position="1"/>
        <end position="36"/>
    </location>
</feature>
<feature type="region of interest" description="Disordered" evidence="1">
    <location>
        <begin position="71"/>
        <end position="94"/>
    </location>
</feature>
<keyword evidence="2" id="KW-0614">Plasmid</keyword>
<keyword evidence="3" id="KW-1185">Reference proteome</keyword>
<accession>B5GMR9</accession>
<name>B5GMR9_STRCL</name>
<evidence type="ECO:0000256" key="1">
    <source>
        <dbReference type="SAM" id="MobiDB-lite"/>
    </source>
</evidence>
<reference evidence="2 3" key="1">
    <citation type="journal article" date="2010" name="Genome Biol. Evol.">
        <title>The sequence of a 1.8-mb bacterial linear plasmid reveals a rich evolutionary reservoir of secondary metabolic pathways.</title>
        <authorList>
            <person name="Medema M.H."/>
            <person name="Trefzer A."/>
            <person name="Kovalchuk A."/>
            <person name="van den Berg M."/>
            <person name="Mueller U."/>
            <person name="Heijne W."/>
            <person name="Wu L."/>
            <person name="Alam M.T."/>
            <person name="Ronning C.M."/>
            <person name="Nierman W.C."/>
            <person name="Bovenberg R.A.L."/>
            <person name="Breitling R."/>
            <person name="Takano E."/>
        </authorList>
    </citation>
    <scope>NUCLEOTIDE SEQUENCE [LARGE SCALE GENOMIC DNA]</scope>
    <source>
        <strain evidence="3">ATCC 27064 / DSM 738 / JCM 4710 / NBRC 13307 / NCIMB 12785 / NRRL 3585 / VKM Ac-602</strain>
        <plasmid evidence="2">pSCL4</plasmid>
    </source>
</reference>
<evidence type="ECO:0000313" key="3">
    <source>
        <dbReference type="Proteomes" id="UP000002357"/>
    </source>
</evidence>
<dbReference type="eggNOG" id="ENOG5031KJI">
    <property type="taxonomic scope" value="Bacteria"/>
</dbReference>
<dbReference type="EMBL" id="CM000914">
    <property type="protein sequence ID" value="EFG04573.2"/>
    <property type="molecule type" value="Genomic_DNA"/>
</dbReference>
<dbReference type="AlphaFoldDB" id="B5GMR9"/>
<proteinExistence type="predicted"/>
<evidence type="ECO:0000313" key="2">
    <source>
        <dbReference type="EMBL" id="EFG04573.2"/>
    </source>
</evidence>
<organism evidence="2 3">
    <name type="scientific">Streptomyces clavuligerus</name>
    <dbReference type="NCBI Taxonomy" id="1901"/>
    <lineage>
        <taxon>Bacteria</taxon>
        <taxon>Bacillati</taxon>
        <taxon>Actinomycetota</taxon>
        <taxon>Actinomycetes</taxon>
        <taxon>Kitasatosporales</taxon>
        <taxon>Streptomycetaceae</taxon>
        <taxon>Streptomyces</taxon>
    </lineage>
</organism>
<gene>
    <name evidence="2" type="ORF">SCLAV_p1087</name>
</gene>
<dbReference type="OrthoDB" id="4236339at2"/>